<dbReference type="Proteomes" id="UP001163882">
    <property type="component" value="Chromosome"/>
</dbReference>
<evidence type="ECO:0000313" key="2">
    <source>
        <dbReference type="Proteomes" id="UP001163882"/>
    </source>
</evidence>
<protein>
    <submittedName>
        <fullName evidence="1">Uncharacterized protein</fullName>
    </submittedName>
</protein>
<sequence>MAPYEMPVRDPVEVLNELEILVVLLRTDCEARLRVALPEEEVLSAEGETANRPRG</sequence>
<keyword evidence="2" id="KW-1185">Reference proteome</keyword>
<organism evidence="1 2">
    <name type="scientific">Pelagibacterium flavum</name>
    <dbReference type="NCBI Taxonomy" id="2984530"/>
    <lineage>
        <taxon>Bacteria</taxon>
        <taxon>Pseudomonadati</taxon>
        <taxon>Pseudomonadota</taxon>
        <taxon>Alphaproteobacteria</taxon>
        <taxon>Hyphomicrobiales</taxon>
        <taxon>Devosiaceae</taxon>
        <taxon>Pelagibacterium</taxon>
    </lineage>
</organism>
<proteinExistence type="predicted"/>
<name>A0ABY6ISM1_9HYPH</name>
<gene>
    <name evidence="1" type="ORF">OF122_06840</name>
</gene>
<reference evidence="1" key="1">
    <citation type="submission" date="2022-10" db="EMBL/GenBank/DDBJ databases">
        <title>YIM 151497 complete genome.</title>
        <authorList>
            <person name="Chen X."/>
        </authorList>
    </citation>
    <scope>NUCLEOTIDE SEQUENCE</scope>
    <source>
        <strain evidence="1">YIM 151497</strain>
    </source>
</reference>
<accession>A0ABY6ISM1</accession>
<evidence type="ECO:0000313" key="1">
    <source>
        <dbReference type="EMBL" id="UYQ73466.1"/>
    </source>
</evidence>
<dbReference type="EMBL" id="CP107716">
    <property type="protein sequence ID" value="UYQ73466.1"/>
    <property type="molecule type" value="Genomic_DNA"/>
</dbReference>
<dbReference type="RefSeq" id="WP_264227049.1">
    <property type="nucleotide sequence ID" value="NZ_CP107716.1"/>
</dbReference>